<name>A0A8E5MEY2_USTVR</name>
<dbReference type="OrthoDB" id="347018at2759"/>
<feature type="domain" description="Obg" evidence="5">
    <location>
        <begin position="62"/>
        <end position="336"/>
    </location>
</feature>
<dbReference type="GO" id="GO:0005739">
    <property type="term" value="C:mitochondrion"/>
    <property type="evidence" value="ECO:0007669"/>
    <property type="project" value="TreeGrafter"/>
</dbReference>
<dbReference type="PROSITE" id="PS51883">
    <property type="entry name" value="OBG"/>
    <property type="match status" value="1"/>
</dbReference>
<evidence type="ECO:0000313" key="6">
    <source>
        <dbReference type="EMBL" id="QUC16866.1"/>
    </source>
</evidence>
<organism evidence="6 7">
    <name type="scientific">Ustilaginoidea virens</name>
    <name type="common">Rice false smut fungus</name>
    <name type="synonym">Villosiclava virens</name>
    <dbReference type="NCBI Taxonomy" id="1159556"/>
    <lineage>
        <taxon>Eukaryota</taxon>
        <taxon>Fungi</taxon>
        <taxon>Dikarya</taxon>
        <taxon>Ascomycota</taxon>
        <taxon>Pezizomycotina</taxon>
        <taxon>Sordariomycetes</taxon>
        <taxon>Hypocreomycetidae</taxon>
        <taxon>Hypocreales</taxon>
        <taxon>Clavicipitaceae</taxon>
        <taxon>Ustilaginoidea</taxon>
    </lineage>
</organism>
<dbReference type="PRINTS" id="PR00326">
    <property type="entry name" value="GTP1OBG"/>
</dbReference>
<feature type="compositionally biased region" description="Low complexity" evidence="3">
    <location>
        <begin position="203"/>
        <end position="213"/>
    </location>
</feature>
<feature type="region of interest" description="Disordered" evidence="3">
    <location>
        <begin position="387"/>
        <end position="408"/>
    </location>
</feature>
<accession>A0A8E5MEY2</accession>
<dbReference type="InterPro" id="IPR006169">
    <property type="entry name" value="GTP1_OBG_dom"/>
</dbReference>
<evidence type="ECO:0000256" key="2">
    <source>
        <dbReference type="ARBA" id="ARBA00023134"/>
    </source>
</evidence>
<dbReference type="InterPro" id="IPR036726">
    <property type="entry name" value="GTP1_OBG_dom_sf"/>
</dbReference>
<dbReference type="InterPro" id="IPR031167">
    <property type="entry name" value="G_OBG"/>
</dbReference>
<evidence type="ECO:0000259" key="5">
    <source>
        <dbReference type="PROSITE" id="PS51883"/>
    </source>
</evidence>
<proteinExistence type="predicted"/>
<keyword evidence="1" id="KW-0547">Nucleotide-binding</keyword>
<feature type="domain" description="OBG-type G" evidence="4">
    <location>
        <begin position="337"/>
        <end position="602"/>
    </location>
</feature>
<dbReference type="GO" id="GO:0005525">
    <property type="term" value="F:GTP binding"/>
    <property type="evidence" value="ECO:0007669"/>
    <property type="project" value="UniProtKB-KW"/>
</dbReference>
<dbReference type="Gene3D" id="3.40.50.300">
    <property type="entry name" value="P-loop containing nucleotide triphosphate hydrolases"/>
    <property type="match status" value="1"/>
</dbReference>
<dbReference type="Pfam" id="PF01018">
    <property type="entry name" value="GTP1_OBG"/>
    <property type="match status" value="2"/>
</dbReference>
<dbReference type="GO" id="GO:0003924">
    <property type="term" value="F:GTPase activity"/>
    <property type="evidence" value="ECO:0007669"/>
    <property type="project" value="InterPro"/>
</dbReference>
<dbReference type="SUPFAM" id="SSF52540">
    <property type="entry name" value="P-loop containing nucleoside triphosphate hydrolases"/>
    <property type="match status" value="1"/>
</dbReference>
<dbReference type="GeneID" id="66061885"/>
<keyword evidence="7" id="KW-1185">Reference proteome</keyword>
<evidence type="ECO:0000259" key="4">
    <source>
        <dbReference type="PROSITE" id="PS51710"/>
    </source>
</evidence>
<sequence length="603" mass="64365">MPPLRPGCRRPLPPPLPLPLPTTRLAQPPRCRYSSSSSPSWPSRNDLPESRLNPRPDDYAAPSFADRAELSLFAGRGGNGCVSFLREAFLPDGPPNGGDGGPGGSIYIQAAHGETSLHKLARKRVIRAGRGSHGQGSAKGGARGQDVVITVPVGTVLRELHRHEPAAQEALAVRAYRALRKQQTPPPEEPGNRDPAEAAPPRQQQQQQQQQQQATDRKGRPKPAPGEAAEQADAADLELQDPSRQKWLLYPGMSRSDMRAASFPKLPRRQPLLQQPPAPVYLDLSRPTPRPILLAAGGLGGLGNPHFTSRQHPKPVFATKGDDAVSIKVSLELRLLADVGLVGPPNAGKSTLLRSLTNSRARIGSWAFTTLQPNIGTVVLDKYSGRPVAAPPGAHPGSLQPTRDGRPGPRTRFTVADIPGLIQGAHLDRGLGIAFLRHVERAGVLAFVVDLAAGNAADALDALWREVGLYAQMRHEEDCLRQVESHIDWDPASDSPPTLGAVDLANAQRGGPTTAFAGPGPPSGLHIAAKPWFVVATKADLPQTRQNFLLLKAYLDEITSGQAKHPSGVEGAWTTNCAAIPVSAIHGQGVDRIVHWTLGLLDG</sequence>
<dbReference type="EMBL" id="CP072753">
    <property type="protein sequence ID" value="QUC16866.1"/>
    <property type="molecule type" value="Genomic_DNA"/>
</dbReference>
<evidence type="ECO:0008006" key="8">
    <source>
        <dbReference type="Google" id="ProtNLM"/>
    </source>
</evidence>
<protein>
    <recommendedName>
        <fullName evidence="8">GTP-binding protein Obg</fullName>
    </recommendedName>
</protein>
<dbReference type="SUPFAM" id="SSF82051">
    <property type="entry name" value="Obg GTP-binding protein N-terminal domain"/>
    <property type="match status" value="1"/>
</dbReference>
<dbReference type="PANTHER" id="PTHR11702">
    <property type="entry name" value="DEVELOPMENTALLY REGULATED GTP-BINDING PROTEIN-RELATED"/>
    <property type="match status" value="1"/>
</dbReference>
<dbReference type="KEGG" id="uvi:66061885"/>
<reference evidence="6" key="1">
    <citation type="submission" date="2020-03" db="EMBL/GenBank/DDBJ databases">
        <title>A mixture of massive structural variations and highly conserved coding sequences in Ustilaginoidea virens genome.</title>
        <authorList>
            <person name="Zhang K."/>
            <person name="Zhao Z."/>
            <person name="Zhang Z."/>
            <person name="Li Y."/>
            <person name="Hsiang T."/>
            <person name="Sun W."/>
        </authorList>
    </citation>
    <scope>NUCLEOTIDE SEQUENCE</scope>
    <source>
        <strain evidence="6">UV-8b</strain>
    </source>
</reference>
<dbReference type="RefSeq" id="XP_042994539.1">
    <property type="nucleotide sequence ID" value="XM_043138605.1"/>
</dbReference>
<feature type="region of interest" description="Disordered" evidence="3">
    <location>
        <begin position="1"/>
        <end position="61"/>
    </location>
</feature>
<dbReference type="InterPro" id="IPR027417">
    <property type="entry name" value="P-loop_NTPase"/>
</dbReference>
<evidence type="ECO:0000313" key="7">
    <source>
        <dbReference type="Proteomes" id="UP000027002"/>
    </source>
</evidence>
<dbReference type="InterPro" id="IPR006073">
    <property type="entry name" value="GTP-bd"/>
</dbReference>
<dbReference type="Pfam" id="PF01926">
    <property type="entry name" value="MMR_HSR1"/>
    <property type="match status" value="1"/>
</dbReference>
<dbReference type="PROSITE" id="PS51710">
    <property type="entry name" value="G_OBG"/>
    <property type="match status" value="1"/>
</dbReference>
<evidence type="ECO:0000256" key="1">
    <source>
        <dbReference type="ARBA" id="ARBA00022741"/>
    </source>
</evidence>
<dbReference type="Proteomes" id="UP000027002">
    <property type="component" value="Chromosome 1"/>
</dbReference>
<evidence type="ECO:0000256" key="3">
    <source>
        <dbReference type="SAM" id="MobiDB-lite"/>
    </source>
</evidence>
<keyword evidence="2" id="KW-0342">GTP-binding</keyword>
<dbReference type="Gene3D" id="2.70.210.12">
    <property type="entry name" value="GTP1/OBG domain"/>
    <property type="match status" value="1"/>
</dbReference>
<dbReference type="AlphaFoldDB" id="A0A8E5MEY2"/>
<dbReference type="InterPro" id="IPR045086">
    <property type="entry name" value="OBG_GTPase"/>
</dbReference>
<feature type="compositionally biased region" description="Basic and acidic residues" evidence="3">
    <location>
        <begin position="46"/>
        <end position="58"/>
    </location>
</feature>
<feature type="region of interest" description="Disordered" evidence="3">
    <location>
        <begin position="182"/>
        <end position="243"/>
    </location>
</feature>
<feature type="compositionally biased region" description="Pro residues" evidence="3">
    <location>
        <begin position="1"/>
        <end position="20"/>
    </location>
</feature>
<gene>
    <name evidence="6" type="ORF">UV8b_01107</name>
</gene>
<dbReference type="PANTHER" id="PTHR11702:SF31">
    <property type="entry name" value="MITOCHONDRIAL RIBOSOME-ASSOCIATED GTPASE 2"/>
    <property type="match status" value="1"/>
</dbReference>
<dbReference type="GO" id="GO:0042254">
    <property type="term" value="P:ribosome biogenesis"/>
    <property type="evidence" value="ECO:0007669"/>
    <property type="project" value="UniProtKB-UniRule"/>
</dbReference>
<feature type="compositionally biased region" description="Low complexity" evidence="3">
    <location>
        <begin position="21"/>
        <end position="44"/>
    </location>
</feature>